<keyword evidence="4 5" id="KW-0472">Membrane</keyword>
<evidence type="ECO:0000256" key="3">
    <source>
        <dbReference type="ARBA" id="ARBA00022989"/>
    </source>
</evidence>
<dbReference type="InterPro" id="IPR006696">
    <property type="entry name" value="DUF423"/>
</dbReference>
<dbReference type="GO" id="GO:0005886">
    <property type="term" value="C:plasma membrane"/>
    <property type="evidence" value="ECO:0007669"/>
    <property type="project" value="TreeGrafter"/>
</dbReference>
<dbReference type="EMBL" id="UOFG01000183">
    <property type="protein sequence ID" value="VAW62810.1"/>
    <property type="molecule type" value="Genomic_DNA"/>
</dbReference>
<dbReference type="Pfam" id="PF04241">
    <property type="entry name" value="DUF423"/>
    <property type="match status" value="1"/>
</dbReference>
<sequence>MVKIKQMHKQLIIAGAINALLAVALGSFAAHGLKNRLDEYALGIWKTAVDYQMSHALGLILIGLLANSLSANLDKPGWIMLVGIVLFSGSLYALSLSGIKALGMVTPFGGLCFLVAWGWLVVGIYRS</sequence>
<dbReference type="PANTHER" id="PTHR43461:SF1">
    <property type="entry name" value="TRANSMEMBRANE PROTEIN 256"/>
    <property type="match status" value="1"/>
</dbReference>
<evidence type="ECO:0000256" key="1">
    <source>
        <dbReference type="ARBA" id="ARBA00004141"/>
    </source>
</evidence>
<accession>A0A3B0XDZ8</accession>
<protein>
    <submittedName>
        <fullName evidence="6">COG2363</fullName>
    </submittedName>
</protein>
<evidence type="ECO:0000256" key="4">
    <source>
        <dbReference type="ARBA" id="ARBA00023136"/>
    </source>
</evidence>
<evidence type="ECO:0000256" key="5">
    <source>
        <dbReference type="SAM" id="Phobius"/>
    </source>
</evidence>
<feature type="transmembrane region" description="Helical" evidence="5">
    <location>
        <begin position="53"/>
        <end position="71"/>
    </location>
</feature>
<dbReference type="PANTHER" id="PTHR43461">
    <property type="entry name" value="TRANSMEMBRANE PROTEIN 256"/>
    <property type="match status" value="1"/>
</dbReference>
<keyword evidence="3 5" id="KW-1133">Transmembrane helix</keyword>
<evidence type="ECO:0000256" key="2">
    <source>
        <dbReference type="ARBA" id="ARBA00022692"/>
    </source>
</evidence>
<evidence type="ECO:0000313" key="6">
    <source>
        <dbReference type="EMBL" id="VAW62810.1"/>
    </source>
</evidence>
<proteinExistence type="predicted"/>
<gene>
    <name evidence="6" type="ORF">MNBD_GAMMA11-1701</name>
</gene>
<dbReference type="AlphaFoldDB" id="A0A3B0XDZ8"/>
<name>A0A3B0XDZ8_9ZZZZ</name>
<feature type="transmembrane region" description="Helical" evidence="5">
    <location>
        <begin position="12"/>
        <end position="33"/>
    </location>
</feature>
<keyword evidence="2 5" id="KW-0812">Transmembrane</keyword>
<reference evidence="6" key="1">
    <citation type="submission" date="2018-06" db="EMBL/GenBank/DDBJ databases">
        <authorList>
            <person name="Zhirakovskaya E."/>
        </authorList>
    </citation>
    <scope>NUCLEOTIDE SEQUENCE</scope>
</reference>
<comment type="subcellular location">
    <subcellularLocation>
        <location evidence="1">Membrane</location>
        <topology evidence="1">Multi-pass membrane protein</topology>
    </subcellularLocation>
</comment>
<feature type="transmembrane region" description="Helical" evidence="5">
    <location>
        <begin position="105"/>
        <end position="125"/>
    </location>
</feature>
<organism evidence="6">
    <name type="scientific">hydrothermal vent metagenome</name>
    <dbReference type="NCBI Taxonomy" id="652676"/>
    <lineage>
        <taxon>unclassified sequences</taxon>
        <taxon>metagenomes</taxon>
        <taxon>ecological metagenomes</taxon>
    </lineage>
</organism>
<feature type="transmembrane region" description="Helical" evidence="5">
    <location>
        <begin position="78"/>
        <end position="99"/>
    </location>
</feature>